<dbReference type="Pfam" id="PF12775">
    <property type="entry name" value="AAA_7"/>
    <property type="match status" value="1"/>
</dbReference>
<evidence type="ECO:0000313" key="19">
    <source>
        <dbReference type="Proteomes" id="UP001633002"/>
    </source>
</evidence>
<keyword evidence="15" id="KW-0966">Cell projection</keyword>
<dbReference type="InterPro" id="IPR035699">
    <property type="entry name" value="AAA_6"/>
</dbReference>
<dbReference type="FunFam" id="1.20.920.20:FF:000002">
    <property type="entry name" value="Cytoplasmic dynein 1 heavy chain"/>
    <property type="match status" value="1"/>
</dbReference>
<evidence type="ECO:0000256" key="9">
    <source>
        <dbReference type="ARBA" id="ARBA00022846"/>
    </source>
</evidence>
<dbReference type="InterPro" id="IPR049400">
    <property type="entry name" value="DYNC2H1_AAA_dom"/>
</dbReference>
<dbReference type="Pfam" id="PF12777">
    <property type="entry name" value="MT"/>
    <property type="match status" value="1"/>
</dbReference>
<dbReference type="GO" id="GO:0030286">
    <property type="term" value="C:dynein complex"/>
    <property type="evidence" value="ECO:0007669"/>
    <property type="project" value="UniProtKB-KW"/>
</dbReference>
<keyword evidence="5" id="KW-0493">Microtubule</keyword>
<feature type="coiled-coil region" evidence="16">
    <location>
        <begin position="1687"/>
        <end position="1770"/>
    </location>
</feature>
<dbReference type="InterPro" id="IPR026983">
    <property type="entry name" value="DHC"/>
</dbReference>
<dbReference type="InterPro" id="IPR004273">
    <property type="entry name" value="Dynein_heavy_D6_P-loop"/>
</dbReference>
<dbReference type="GO" id="GO:0030030">
    <property type="term" value="P:cell projection organization"/>
    <property type="evidence" value="ECO:0007669"/>
    <property type="project" value="UniProtKB-KW"/>
</dbReference>
<dbReference type="Gene3D" id="3.10.490.20">
    <property type="match status" value="1"/>
</dbReference>
<feature type="domain" description="AAA+ ATPase" evidence="17">
    <location>
        <begin position="444"/>
        <end position="586"/>
    </location>
</feature>
<proteinExistence type="inferred from homology"/>
<dbReference type="Gene3D" id="1.10.8.710">
    <property type="match status" value="1"/>
</dbReference>
<comment type="similarity">
    <text evidence="3">Belongs to the dynein heavy chain family.</text>
</comment>
<dbReference type="Pfam" id="PF18198">
    <property type="entry name" value="AAA_lid_11"/>
    <property type="match status" value="1"/>
</dbReference>
<dbReference type="Pfam" id="PF03028">
    <property type="entry name" value="Dynein_heavy"/>
    <property type="match status" value="1"/>
</dbReference>
<reference evidence="18 19" key="1">
    <citation type="submission" date="2024-09" db="EMBL/GenBank/DDBJ databases">
        <title>Chromosome-scale assembly of Riccia sorocarpa.</title>
        <authorList>
            <person name="Paukszto L."/>
        </authorList>
    </citation>
    <scope>NUCLEOTIDE SEQUENCE [LARGE SCALE GENOMIC DNA]</scope>
    <source>
        <strain evidence="18">LP-2024</strain>
        <tissue evidence="18">Aerial parts of the thallus</tissue>
    </source>
</reference>
<keyword evidence="12" id="KW-0969">Cilium</keyword>
<dbReference type="EMBL" id="JBJQOH010000008">
    <property type="protein sequence ID" value="KAL3676900.1"/>
    <property type="molecule type" value="Genomic_DNA"/>
</dbReference>
<dbReference type="Gene3D" id="1.20.140.100">
    <property type="entry name" value="Dynein heavy chain, N-terminal domain 2"/>
    <property type="match status" value="1"/>
</dbReference>
<dbReference type="Gene3D" id="3.20.180.20">
    <property type="entry name" value="Dynein heavy chain, N-terminal domain 2"/>
    <property type="match status" value="1"/>
</dbReference>
<dbReference type="Gene3D" id="1.20.1270.280">
    <property type="match status" value="1"/>
</dbReference>
<dbReference type="SUPFAM" id="SSF52540">
    <property type="entry name" value="P-loop containing nucleoside triphosphate hydrolases"/>
    <property type="match status" value="3"/>
</dbReference>
<feature type="coiled-coil region" evidence="16">
    <location>
        <begin position="1485"/>
        <end position="1530"/>
    </location>
</feature>
<dbReference type="InterPro" id="IPR003593">
    <property type="entry name" value="AAA+_ATPase"/>
</dbReference>
<dbReference type="InterPro" id="IPR041228">
    <property type="entry name" value="Dynein_C"/>
</dbReference>
<keyword evidence="11 16" id="KW-0175">Coiled coil</keyword>
<evidence type="ECO:0000256" key="16">
    <source>
        <dbReference type="SAM" id="Coils"/>
    </source>
</evidence>
<evidence type="ECO:0000259" key="17">
    <source>
        <dbReference type="SMART" id="SM00382"/>
    </source>
</evidence>
<dbReference type="GO" id="GO:0031514">
    <property type="term" value="C:motile cilium"/>
    <property type="evidence" value="ECO:0007669"/>
    <property type="project" value="UniProtKB-SubCell"/>
</dbReference>
<dbReference type="InterPro" id="IPR042228">
    <property type="entry name" value="Dynein_linker_3"/>
</dbReference>
<dbReference type="GO" id="GO:0005524">
    <property type="term" value="F:ATP binding"/>
    <property type="evidence" value="ECO:0007669"/>
    <property type="project" value="UniProtKB-KW"/>
</dbReference>
<dbReference type="FunFam" id="3.20.180.20:FF:000002">
    <property type="entry name" value="Cytoplasmic dynein heavy chain 1"/>
    <property type="match status" value="1"/>
</dbReference>
<dbReference type="Gene3D" id="1.20.58.1120">
    <property type="match status" value="1"/>
</dbReference>
<comment type="caution">
    <text evidence="18">The sequence shown here is derived from an EMBL/GenBank/DDBJ whole genome shotgun (WGS) entry which is preliminary data.</text>
</comment>
<keyword evidence="6" id="KW-0547">Nucleotide-binding</keyword>
<evidence type="ECO:0000256" key="8">
    <source>
        <dbReference type="ARBA" id="ARBA00022840"/>
    </source>
</evidence>
<keyword evidence="8" id="KW-0067">ATP-binding</keyword>
<keyword evidence="13" id="KW-0505">Motor protein</keyword>
<sequence length="2948" mass="333401">MTVGTLLDKADTLLQHADAIKALNANAAGEANVKEALHQIALWGLQRSFALLLLDVTKNDSQQPMFVIKDWQELQIEVGDQQLMIRSMRDSPHSSSFKDDLLLWERRLAALQQSLQLLNGVQRKWIYLEPIFAKGALPFEQPRFNKVDEEFRRIMDSIATNPAVMSFMEIQELEETLVQMDSQLDICQQALFSFLEEKRSSFPRFYFVGDDDLLEILGQSENPRVIQTHLRKIFSGVQTVSFSEDCRRITAVESPEGEVLQLLSPVHVLDEVETWLNELHSELKLTLQGLLEDNLKQRRDGIQYPCQILSLAGQIKFTLSCEEALQVGALRSLHQELSRKLLTLTEYGGPDAALKRSSVKALVLDLIHAVDVVDRLEEEKASQTTDWAWSRQLRYYHTGKGSAEVKMAGAEFKYSFEYLGVLSRLVYTPLSDACYLVLSQGLRLGYGASISGPAGTGKTESVKALGHYLGRKVLVFNCDGDFDFKSMGRIFTGILKSGAWGCFDEFNRLEEDVLSVVSQQIQVIQVALREKVETIRFLGKIVRVDHDAAVFVTMNPRSNKYTGRSKLPDNLKSLFRSVTMTHPNSELIAEVNLISEGFRDAKEIGRKLIVVFSYAEEILSSQHHYDWGLRAVKVVLTMGGFLLEKELKNNPAVPPEVERSLIVHALFATTLPKLIISDCARFEQLVFDVFQQADKNDLEDHNLEQVIPQVLTGMKLQVLDSQVQKVMQLHLACRQRLGVSLVGPSGSGKTTVWRVLQAALASSNQPVKVHILNPKGLSRHQLLGHMDLDTQMWFDGVLTCLARKVAREPAEQKCWIVCDGDVDPEWIEALNSVLDDNRVLTLPSGERIQFGSNVNILFECEHLNFASPATVSRTSMIVFSNDLLTPTVLAETWLSSLGEDIKANAKRWVQDYLEKAMDWVTSHKCVLGISKVSMMKNVLSHLDDVKSGNEFLHGLTLGLGSLMEPIIRAKFHAALRDWFGSQTSVDDVVERITELCTVSLVAEGSKLFVPKDGKNLILFFRGINLLQLDRFKSNQLFSFLQQLISYHGFYDKQMDFVRLEMIQVVATLCLPTSDVGRYEITRRFTSILRLAYMSYPPRTELEGLRRYKLKEVDVLDALLHEAVCIFRDQLRTVEEVQIFDKLMAAEFRQQKDTCFSDRVFTSWLPSGMRECTFQPGQEKLLTPMEIDEFHRVVAESLATYQREVKNLPIILFPEFLQIIAKFDRVVSSPGGTLLLLGSQGVGRRSCLSLIAFMHSMELFSPSISRSYNLRSFEMDIKSVVQTAGIEGRPVVFFLEDYQLIDLSFLHVINSLLSGGGVSGLYSMDELQVLMAPLQELMAREGFTHHNMFSFFMSRVQANLHIVLSLNTRHPDHETRLQKCSTLMSKSTVLRIDSWSEKGLVQFLLAKLREALEPELESEAAKNLQQMMLLIHKSVLKSHVSVSSSQFVAFADEFTNIFSKKKSEMMNQMLHLQAGLSKLASGASQVEQLSQEAAVQEKLLVTKQRQAEESLQKITRSMEALTTNKAEVEKLKSGLYTEEAQLQCRKESIEDELRKVQPQVDAARKAVGQIRSDHLNEIRSLKIPPEAIRDVLEGVLRLMGNFDTSWLSMKKFLASRTVKEEIMNFDARKVKRELYLDVQKLLNRKPSSFDHATIYHVSVAAAPLAAWVKANVQYAVVLDQIRPLQEHIQELTKSLEASRTRIQQCEQDLEAVDMNVAALKAEFSSRTGEAEVVKLNLQKATAKVKSAMDLLAKLSGEKLRWENQVAELEKETGKLRFSSIMAAAFMTYLAPASEDYRNAMLSQWQSLSQGGFDIIKPLGGYPKSTSRPEPQPEPEAFSLTKFMSSESEILFWRTAGLTSNEMVTESAIAVKHSRKCRLLVDPLGQAVKWLINCATTQDIPFETVGLKDARFTTALQLAVRFGKMLIVQDVEEVEPVLFPLLRSEFERQNSKWTVRVGGKVVDLDENFQLYLIARESRLTVPPDTLSLLLQTNFTVTRTGLEKQLLSLTLHKERPDLEEQNNKLIQSEEKLRLQLMNLEKKVLEELSCSDGDILDNQTLIDSLNETKIKSTSISKSLKELASLQETLNARSRVFEPYAKLGSSIFILLQDLSILNPMYCFGLGLYFQLFEKALSLPRTEPKLQNLPPDKLQPGREEEIYIKSLCQQLTELIYYYVSRSLYKTDRLTFGMHMALNLALEGKPTEAELNYFLQQLAGNEMLMDMKVFSPERAGVPSWIPPSRARAYNYFKAHLPGLVHSLNMESTRSWTPWAQSKLCERELPEIAMSLTPFQRLVLIQALRPERLQSAMQLFVCSSLGIEDFYPPLVLENLLSEERHASVPVLFITPPGEDPSLELEDFAALKIGSQNYHQLAMGQGQAQEALKLLHESARTGSWVCFKNLHLVVSWLPQLEKELHRLNPHPNFRLWLTTEPNDQFPRNLLEQTLKITIEPPQGLKNKLQKTCEAWSPQLTPKTALEERMLFLLTILHAVVQERCSYIPQGWAKVHEFNLADLRFAADLLHRLLDDKAMVSKPVVPYLSHFRGLLTMVIYGGRLDNRVDKAVLEAYISQYFSEEVIEGSAHCSQLFDILQDSQTPGQISPCCSAETASVSGSFADYANHISRLQELDSPAVLGLPPNILRSQQERDAGSVITQLKVISSISLTAGEEDKRSHLKLHLSPLLQRYGSSVTSVLVKVRESLDSKQAMDREERLFPIVSFLQVELETAEKVLNTIQKTLSVISESLKPSVQHLPQRVLEDCRELVSGKVLDCWSDHWEGPDELSEYLKSVLQRASAISKYWDIRSTLQVESFKLSAFFKPRAFLRAVSQQAARNLRRTLDDVKMVTVWDPSLLLECSELTSITSLLQIEGATFDGQFLAKTVEEMPTLSIVPECTFAWVPSQTAPFYTSSISVPLYDTVARSQLVTEVRVPCSEEQKQEWLLAGVAFFLPLSVTS</sequence>
<dbReference type="Gene3D" id="3.40.50.300">
    <property type="entry name" value="P-loop containing nucleotide triphosphate hydrolases"/>
    <property type="match status" value="5"/>
</dbReference>
<dbReference type="PANTHER" id="PTHR45703">
    <property type="entry name" value="DYNEIN HEAVY CHAIN"/>
    <property type="match status" value="1"/>
</dbReference>
<evidence type="ECO:0000256" key="11">
    <source>
        <dbReference type="ARBA" id="ARBA00023054"/>
    </source>
</evidence>
<dbReference type="Proteomes" id="UP001633002">
    <property type="component" value="Unassembled WGS sequence"/>
</dbReference>
<dbReference type="Gene3D" id="1.10.8.720">
    <property type="entry name" value="Region D6 of dynein motor"/>
    <property type="match status" value="1"/>
</dbReference>
<keyword evidence="4" id="KW-0963">Cytoplasm</keyword>
<evidence type="ECO:0000256" key="4">
    <source>
        <dbReference type="ARBA" id="ARBA00022490"/>
    </source>
</evidence>
<dbReference type="InterPro" id="IPR024743">
    <property type="entry name" value="Dynein_HC_stalk"/>
</dbReference>
<evidence type="ECO:0000256" key="7">
    <source>
        <dbReference type="ARBA" id="ARBA00022794"/>
    </source>
</evidence>
<dbReference type="InterPro" id="IPR043160">
    <property type="entry name" value="Dynein_C_barrel"/>
</dbReference>
<evidence type="ECO:0000256" key="2">
    <source>
        <dbReference type="ARBA" id="ARBA00004245"/>
    </source>
</evidence>
<evidence type="ECO:0000256" key="14">
    <source>
        <dbReference type="ARBA" id="ARBA00023212"/>
    </source>
</evidence>
<dbReference type="InterPro" id="IPR024317">
    <property type="entry name" value="Dynein_heavy_chain_D4_dom"/>
</dbReference>
<keyword evidence="14" id="KW-0206">Cytoskeleton</keyword>
<evidence type="ECO:0000256" key="5">
    <source>
        <dbReference type="ARBA" id="ARBA00022701"/>
    </source>
</evidence>
<dbReference type="InterPro" id="IPR042222">
    <property type="entry name" value="Dynein_2_N"/>
</dbReference>
<accession>A0ABD3GFV6</accession>
<dbReference type="GO" id="GO:0005874">
    <property type="term" value="C:microtubule"/>
    <property type="evidence" value="ECO:0007669"/>
    <property type="project" value="UniProtKB-KW"/>
</dbReference>
<keyword evidence="9" id="KW-0282">Flagellum</keyword>
<dbReference type="Pfam" id="PF12774">
    <property type="entry name" value="AAA_6"/>
    <property type="match status" value="1"/>
</dbReference>
<dbReference type="Gene3D" id="1.10.8.1220">
    <property type="match status" value="1"/>
</dbReference>
<dbReference type="InterPro" id="IPR027417">
    <property type="entry name" value="P-loop_NTPase"/>
</dbReference>
<dbReference type="InterPro" id="IPR042219">
    <property type="entry name" value="AAA_lid_11_sf"/>
</dbReference>
<dbReference type="Pfam" id="PF21264">
    <property type="entry name" value="DYNC2H1_AAA_dom"/>
    <property type="match status" value="1"/>
</dbReference>
<dbReference type="Pfam" id="PF18199">
    <property type="entry name" value="Dynein_C"/>
    <property type="match status" value="1"/>
</dbReference>
<dbReference type="Pfam" id="PF12780">
    <property type="entry name" value="AAA_8"/>
    <property type="match status" value="1"/>
</dbReference>
<keyword evidence="7" id="KW-0970">Cilium biogenesis/degradation</keyword>
<dbReference type="InterPro" id="IPR041658">
    <property type="entry name" value="AAA_lid_11"/>
</dbReference>
<feature type="domain" description="AAA+ ATPase" evidence="17">
    <location>
        <begin position="735"/>
        <end position="884"/>
    </location>
</feature>
<evidence type="ECO:0000256" key="1">
    <source>
        <dbReference type="ARBA" id="ARBA00004230"/>
    </source>
</evidence>
<keyword evidence="10" id="KW-0243">Dynein</keyword>
<dbReference type="Pfam" id="PF12781">
    <property type="entry name" value="AAA_9"/>
    <property type="match status" value="1"/>
</dbReference>
<evidence type="ECO:0000256" key="15">
    <source>
        <dbReference type="ARBA" id="ARBA00023273"/>
    </source>
</evidence>
<dbReference type="SMART" id="SM00382">
    <property type="entry name" value="AAA"/>
    <property type="match status" value="2"/>
</dbReference>
<evidence type="ECO:0000256" key="6">
    <source>
        <dbReference type="ARBA" id="ARBA00022741"/>
    </source>
</evidence>
<evidence type="ECO:0000256" key="13">
    <source>
        <dbReference type="ARBA" id="ARBA00023175"/>
    </source>
</evidence>
<name>A0ABD3GFV6_9MARC</name>
<gene>
    <name evidence="18" type="ORF">R1sor_026848</name>
</gene>
<evidence type="ECO:0000256" key="10">
    <source>
        <dbReference type="ARBA" id="ARBA00023017"/>
    </source>
</evidence>
<dbReference type="Pfam" id="PF08393">
    <property type="entry name" value="DHC_N2"/>
    <property type="match status" value="1"/>
</dbReference>
<evidence type="ECO:0000256" key="3">
    <source>
        <dbReference type="ARBA" id="ARBA00008887"/>
    </source>
</evidence>
<evidence type="ECO:0000256" key="12">
    <source>
        <dbReference type="ARBA" id="ARBA00023069"/>
    </source>
</evidence>
<dbReference type="InterPro" id="IPR013602">
    <property type="entry name" value="Dynein_heavy_linker"/>
</dbReference>
<protein>
    <recommendedName>
        <fullName evidence="17">AAA+ ATPase domain-containing protein</fullName>
    </recommendedName>
</protein>
<comment type="subcellular location">
    <subcellularLocation>
        <location evidence="1">Cell projection</location>
        <location evidence="1">Cilium</location>
        <location evidence="1">Flagellum</location>
    </subcellularLocation>
    <subcellularLocation>
        <location evidence="2">Cytoplasm</location>
        <location evidence="2">Cytoskeleton</location>
    </subcellularLocation>
</comment>
<organism evidence="18 19">
    <name type="scientific">Riccia sorocarpa</name>
    <dbReference type="NCBI Taxonomy" id="122646"/>
    <lineage>
        <taxon>Eukaryota</taxon>
        <taxon>Viridiplantae</taxon>
        <taxon>Streptophyta</taxon>
        <taxon>Embryophyta</taxon>
        <taxon>Marchantiophyta</taxon>
        <taxon>Marchantiopsida</taxon>
        <taxon>Marchantiidae</taxon>
        <taxon>Marchantiales</taxon>
        <taxon>Ricciaceae</taxon>
        <taxon>Riccia</taxon>
    </lineage>
</organism>
<dbReference type="PANTHER" id="PTHR45703:SF22">
    <property type="entry name" value="DYNEIN CYTOPLASMIC 2 HEAVY CHAIN 1"/>
    <property type="match status" value="1"/>
</dbReference>
<evidence type="ECO:0000313" key="18">
    <source>
        <dbReference type="EMBL" id="KAL3676900.1"/>
    </source>
</evidence>
<keyword evidence="19" id="KW-1185">Reference proteome</keyword>
<dbReference type="InterPro" id="IPR035706">
    <property type="entry name" value="AAA_9"/>
</dbReference>
<dbReference type="InterPro" id="IPR043157">
    <property type="entry name" value="Dynein_AAA1S"/>
</dbReference>
<dbReference type="FunFam" id="3.40.50.300:FF:000071">
    <property type="entry name" value="Cytoplasmic dynein heavy chain 1"/>
    <property type="match status" value="1"/>
</dbReference>
<dbReference type="Gene3D" id="6.10.140.1060">
    <property type="match status" value="1"/>
</dbReference>
<dbReference type="Gene3D" id="1.20.920.20">
    <property type="match status" value="1"/>
</dbReference>